<dbReference type="InterPro" id="IPR001633">
    <property type="entry name" value="EAL_dom"/>
</dbReference>
<accession>A0ABU2HDV9</accession>
<dbReference type="Gene3D" id="3.20.20.450">
    <property type="entry name" value="EAL domain"/>
    <property type="match status" value="1"/>
</dbReference>
<evidence type="ECO:0000313" key="3">
    <source>
        <dbReference type="Proteomes" id="UP001267407"/>
    </source>
</evidence>
<reference evidence="2" key="1">
    <citation type="submission" date="2023-09" db="EMBL/GenBank/DDBJ databases">
        <title>Marinobacter sediminicola sp. nov. and Marinobacter maritimum sp. nov., isolated from marine sediment.</title>
        <authorList>
            <person name="An J."/>
        </authorList>
    </citation>
    <scope>NUCLEOTIDE SEQUENCE</scope>
    <source>
        <strain evidence="2">F60267</strain>
    </source>
</reference>
<name>A0ABU2HDV9_9GAMM</name>
<organism evidence="2 3">
    <name type="scientific">Marinobacter xiaoshiensis</name>
    <dbReference type="NCBI Taxonomy" id="3073652"/>
    <lineage>
        <taxon>Bacteria</taxon>
        <taxon>Pseudomonadati</taxon>
        <taxon>Pseudomonadota</taxon>
        <taxon>Gammaproteobacteria</taxon>
        <taxon>Pseudomonadales</taxon>
        <taxon>Marinobacteraceae</taxon>
        <taxon>Marinobacter</taxon>
    </lineage>
</organism>
<gene>
    <name evidence="2" type="ORF">RKA07_03715</name>
</gene>
<dbReference type="InterPro" id="IPR035919">
    <property type="entry name" value="EAL_sf"/>
</dbReference>
<dbReference type="InterPro" id="IPR050706">
    <property type="entry name" value="Cyclic-di-GMP_PDE-like"/>
</dbReference>
<dbReference type="PANTHER" id="PTHR33121:SF70">
    <property type="entry name" value="SIGNALING PROTEIN YKOW"/>
    <property type="match status" value="1"/>
</dbReference>
<dbReference type="Pfam" id="PF00563">
    <property type="entry name" value="EAL"/>
    <property type="match status" value="1"/>
</dbReference>
<proteinExistence type="predicted"/>
<dbReference type="Proteomes" id="UP001267407">
    <property type="component" value="Unassembled WGS sequence"/>
</dbReference>
<evidence type="ECO:0000313" key="2">
    <source>
        <dbReference type="EMBL" id="MDS1309212.1"/>
    </source>
</evidence>
<dbReference type="PANTHER" id="PTHR33121">
    <property type="entry name" value="CYCLIC DI-GMP PHOSPHODIESTERASE PDEF"/>
    <property type="match status" value="1"/>
</dbReference>
<dbReference type="PROSITE" id="PS50883">
    <property type="entry name" value="EAL"/>
    <property type="match status" value="1"/>
</dbReference>
<keyword evidence="3" id="KW-1185">Reference proteome</keyword>
<protein>
    <submittedName>
        <fullName evidence="2">EAL domain-containing protein</fullName>
    </submittedName>
</protein>
<dbReference type="SUPFAM" id="SSF141868">
    <property type="entry name" value="EAL domain-like"/>
    <property type="match status" value="1"/>
</dbReference>
<dbReference type="CDD" id="cd01948">
    <property type="entry name" value="EAL"/>
    <property type="match status" value="1"/>
</dbReference>
<dbReference type="EMBL" id="JAVMBO010000006">
    <property type="protein sequence ID" value="MDS1309212.1"/>
    <property type="molecule type" value="Genomic_DNA"/>
</dbReference>
<dbReference type="SMART" id="SM00052">
    <property type="entry name" value="EAL"/>
    <property type="match status" value="1"/>
</dbReference>
<comment type="caution">
    <text evidence="2">The sequence shown here is derived from an EMBL/GenBank/DDBJ whole genome shotgun (WGS) entry which is preliminary data.</text>
</comment>
<evidence type="ECO:0000259" key="1">
    <source>
        <dbReference type="PROSITE" id="PS50883"/>
    </source>
</evidence>
<feature type="domain" description="EAL" evidence="1">
    <location>
        <begin position="1"/>
        <end position="249"/>
    </location>
</feature>
<sequence length="252" mass="28280">MRSAVENGQFELHFQPIVDLATGKASRAEALIRWNHPKHGMISPAEFIPLAEETGLIVGIGDWVFREAGFQAKRWCDLFGTGIQVSVNMSPIQFQSNALNISDWLDYLKTLELDAKHLSIEITEGLLLNASDDVKEKLLRFRDAGIQVAIDDFGVGYSALSYLKRFDIDYLKIDQSFIQNLETDQNDLVLSEAIVIMAHRLGLNVIAEGVETQAQRQLLLEIGCDYGQGYLFSRPLSVIAFEDFLTKTLEPD</sequence>